<comment type="caution">
    <text evidence="3">The sequence shown here is derived from an EMBL/GenBank/DDBJ whole genome shotgun (WGS) entry which is preliminary data.</text>
</comment>
<keyword evidence="2" id="KW-1133">Transmembrane helix</keyword>
<keyword evidence="2" id="KW-0812">Transmembrane</keyword>
<feature type="transmembrane region" description="Helical" evidence="2">
    <location>
        <begin position="24"/>
        <end position="51"/>
    </location>
</feature>
<sequence length="156" mass="17300">MANKTTSALAETAGVPPPGPEDPLLYGGGLLGFAFMTMTIVGLIFSGIAFYQKRKERHAAAASERQHQQQRMGQRSLPSYLAQARAMKRSTQDVVEGVKLQDLASVPRGKIRNEKGNETELLEYEEAIRDRERRRAYARLTGETDEYGQGMIGRAL</sequence>
<evidence type="ECO:0000256" key="1">
    <source>
        <dbReference type="SAM" id="MobiDB-lite"/>
    </source>
</evidence>
<organism evidence="3 4">
    <name type="scientific">Paraconiothyrium brasiliense</name>
    <dbReference type="NCBI Taxonomy" id="300254"/>
    <lineage>
        <taxon>Eukaryota</taxon>
        <taxon>Fungi</taxon>
        <taxon>Dikarya</taxon>
        <taxon>Ascomycota</taxon>
        <taxon>Pezizomycotina</taxon>
        <taxon>Dothideomycetes</taxon>
        <taxon>Pleosporomycetidae</taxon>
        <taxon>Pleosporales</taxon>
        <taxon>Massarineae</taxon>
        <taxon>Didymosphaeriaceae</taxon>
        <taxon>Paraconiothyrium</taxon>
    </lineage>
</organism>
<evidence type="ECO:0000256" key="2">
    <source>
        <dbReference type="SAM" id="Phobius"/>
    </source>
</evidence>
<evidence type="ECO:0000313" key="3">
    <source>
        <dbReference type="EMBL" id="KAL1608016.1"/>
    </source>
</evidence>
<proteinExistence type="predicted"/>
<keyword evidence="2" id="KW-0472">Membrane</keyword>
<evidence type="ECO:0000313" key="4">
    <source>
        <dbReference type="Proteomes" id="UP001521785"/>
    </source>
</evidence>
<feature type="region of interest" description="Disordered" evidence="1">
    <location>
        <begin position="1"/>
        <end position="20"/>
    </location>
</feature>
<protein>
    <submittedName>
        <fullName evidence="3">Uncharacterized protein</fullName>
    </submittedName>
</protein>
<feature type="region of interest" description="Disordered" evidence="1">
    <location>
        <begin position="58"/>
        <end position="77"/>
    </location>
</feature>
<accession>A0ABR3RUA0</accession>
<dbReference type="EMBL" id="JAKJXO020000003">
    <property type="protein sequence ID" value="KAL1608016.1"/>
    <property type="molecule type" value="Genomic_DNA"/>
</dbReference>
<name>A0ABR3RUA0_9PLEO</name>
<gene>
    <name evidence="3" type="ORF">SLS60_002955</name>
</gene>
<dbReference type="Proteomes" id="UP001521785">
    <property type="component" value="Unassembled WGS sequence"/>
</dbReference>
<reference evidence="3 4" key="1">
    <citation type="submission" date="2024-02" db="EMBL/GenBank/DDBJ databases">
        <title>De novo assembly and annotation of 12 fungi associated with fruit tree decline syndrome in Ontario, Canada.</title>
        <authorList>
            <person name="Sulman M."/>
            <person name="Ellouze W."/>
            <person name="Ilyukhin E."/>
        </authorList>
    </citation>
    <scope>NUCLEOTIDE SEQUENCE [LARGE SCALE GENOMIC DNA]</scope>
    <source>
        <strain evidence="3 4">M42-189</strain>
    </source>
</reference>
<keyword evidence="4" id="KW-1185">Reference proteome</keyword>